<dbReference type="GO" id="GO:0004252">
    <property type="term" value="F:serine-type endopeptidase activity"/>
    <property type="evidence" value="ECO:0007669"/>
    <property type="project" value="InterPro"/>
</dbReference>
<dbReference type="InterPro" id="IPR009003">
    <property type="entry name" value="Peptidase_S1_PA"/>
</dbReference>
<dbReference type="EMBL" id="JAFBMS010000025">
    <property type="protein sequence ID" value="KAG9342871.1"/>
    <property type="molecule type" value="Genomic_DNA"/>
</dbReference>
<dbReference type="OrthoDB" id="6380398at2759"/>
<dbReference type="SUPFAM" id="SSF50494">
    <property type="entry name" value="Trypsin-like serine proteases"/>
    <property type="match status" value="1"/>
</dbReference>
<evidence type="ECO:0000259" key="2">
    <source>
        <dbReference type="PROSITE" id="PS50240"/>
    </source>
</evidence>
<dbReference type="FunFam" id="2.40.10.10:FF:000068">
    <property type="entry name" value="transmembrane protease serine 2"/>
    <property type="match status" value="1"/>
</dbReference>
<protein>
    <recommendedName>
        <fullName evidence="2">Peptidase S1 domain-containing protein</fullName>
    </recommendedName>
</protein>
<name>A0A8T2NUT2_9TELE</name>
<evidence type="ECO:0000313" key="4">
    <source>
        <dbReference type="Proteomes" id="UP000824540"/>
    </source>
</evidence>
<proteinExistence type="predicted"/>
<evidence type="ECO:0000256" key="1">
    <source>
        <dbReference type="ARBA" id="ARBA00023157"/>
    </source>
</evidence>
<dbReference type="Pfam" id="PF00089">
    <property type="entry name" value="Trypsin"/>
    <property type="match status" value="2"/>
</dbReference>
<organism evidence="3 4">
    <name type="scientific">Albula glossodonta</name>
    <name type="common">roundjaw bonefish</name>
    <dbReference type="NCBI Taxonomy" id="121402"/>
    <lineage>
        <taxon>Eukaryota</taxon>
        <taxon>Metazoa</taxon>
        <taxon>Chordata</taxon>
        <taxon>Craniata</taxon>
        <taxon>Vertebrata</taxon>
        <taxon>Euteleostomi</taxon>
        <taxon>Actinopterygii</taxon>
        <taxon>Neopterygii</taxon>
        <taxon>Teleostei</taxon>
        <taxon>Albuliformes</taxon>
        <taxon>Albulidae</taxon>
        <taxon>Albula</taxon>
    </lineage>
</organism>
<dbReference type="PRINTS" id="PR00722">
    <property type="entry name" value="CHYMOTRYPSIN"/>
</dbReference>
<dbReference type="CDD" id="cd00190">
    <property type="entry name" value="Tryp_SPc"/>
    <property type="match status" value="1"/>
</dbReference>
<reference evidence="3" key="1">
    <citation type="thesis" date="2021" institute="BYU ScholarsArchive" country="Provo, UT, USA">
        <title>Applications of and Algorithms for Genome Assembly and Genomic Analyses with an Emphasis on Marine Teleosts.</title>
        <authorList>
            <person name="Pickett B.D."/>
        </authorList>
    </citation>
    <scope>NUCLEOTIDE SEQUENCE</scope>
    <source>
        <strain evidence="3">HI-2016</strain>
    </source>
</reference>
<dbReference type="PANTHER" id="PTHR24253">
    <property type="entry name" value="TRANSMEMBRANE PROTEASE SERINE"/>
    <property type="match status" value="1"/>
</dbReference>
<dbReference type="Gene3D" id="2.40.10.10">
    <property type="entry name" value="Trypsin-like serine proteases"/>
    <property type="match status" value="2"/>
</dbReference>
<dbReference type="InterPro" id="IPR018114">
    <property type="entry name" value="TRYPSIN_HIS"/>
</dbReference>
<dbReference type="AlphaFoldDB" id="A0A8T2NUT2"/>
<dbReference type="PANTHER" id="PTHR24253:SF127">
    <property type="entry name" value="SERINE PROTEASE 27-LIKE"/>
    <property type="match status" value="1"/>
</dbReference>
<accession>A0A8T2NUT2</accession>
<evidence type="ECO:0000313" key="3">
    <source>
        <dbReference type="EMBL" id="KAG9342871.1"/>
    </source>
</evidence>
<dbReference type="InterPro" id="IPR001314">
    <property type="entry name" value="Peptidase_S1A"/>
</dbReference>
<dbReference type="Proteomes" id="UP000824540">
    <property type="component" value="Unassembled WGS sequence"/>
</dbReference>
<dbReference type="InterPro" id="IPR043504">
    <property type="entry name" value="Peptidase_S1_PA_chymotrypsin"/>
</dbReference>
<dbReference type="InterPro" id="IPR001254">
    <property type="entry name" value="Trypsin_dom"/>
</dbReference>
<dbReference type="PROSITE" id="PS50240">
    <property type="entry name" value="TRYPSIN_DOM"/>
    <property type="match status" value="1"/>
</dbReference>
<gene>
    <name evidence="3" type="ORF">JZ751_015087</name>
</gene>
<sequence>MQSSIPAAEMCGKPALNTRIVGGQEAPEGSWPWQASLHLSRGHVCGGSLINNQWVLSAAHCFTSDPDPSEWTVYVGCQTQTEEGSSFVAGTDSWVTGFGTLAEGGVPPNTLQEVEVPVGDCGSPMVHKQKSVWVQSGVVNFSLGCAQPNIPGVYARVSRYQDWITHQVTGDALGFVRFTSASSSQSDATRPLFTLPLSLLPVLHSLYVLGSCAD</sequence>
<dbReference type="GO" id="GO:0006508">
    <property type="term" value="P:proteolysis"/>
    <property type="evidence" value="ECO:0007669"/>
    <property type="project" value="InterPro"/>
</dbReference>
<comment type="caution">
    <text evidence="3">The sequence shown here is derived from an EMBL/GenBank/DDBJ whole genome shotgun (WGS) entry which is preliminary data.</text>
</comment>
<feature type="domain" description="Peptidase S1" evidence="2">
    <location>
        <begin position="20"/>
        <end position="169"/>
    </location>
</feature>
<dbReference type="SMART" id="SM00020">
    <property type="entry name" value="Tryp_SPc"/>
    <property type="match status" value="1"/>
</dbReference>
<keyword evidence="1" id="KW-1015">Disulfide bond</keyword>
<dbReference type="PROSITE" id="PS00134">
    <property type="entry name" value="TRYPSIN_HIS"/>
    <property type="match status" value="1"/>
</dbReference>
<keyword evidence="4" id="KW-1185">Reference proteome</keyword>